<dbReference type="SUPFAM" id="SSF55486">
    <property type="entry name" value="Metalloproteases ('zincins'), catalytic domain"/>
    <property type="match status" value="1"/>
</dbReference>
<dbReference type="PANTHER" id="PTHR11905">
    <property type="entry name" value="ADAM A DISINTEGRIN AND METALLOPROTEASE DOMAIN"/>
    <property type="match status" value="1"/>
</dbReference>
<evidence type="ECO:0000256" key="1">
    <source>
        <dbReference type="ARBA" id="ARBA00022670"/>
    </source>
</evidence>
<evidence type="ECO:0000256" key="4">
    <source>
        <dbReference type="ARBA" id="ARBA00023049"/>
    </source>
</evidence>
<feature type="compositionally biased region" description="Low complexity" evidence="6">
    <location>
        <begin position="517"/>
        <end position="530"/>
    </location>
</feature>
<comment type="caution">
    <text evidence="5">Lacks conserved residue(s) required for the propagation of feature annotation.</text>
</comment>
<keyword evidence="3 5" id="KW-0862">Zinc</keyword>
<feature type="region of interest" description="Disordered" evidence="6">
    <location>
        <begin position="505"/>
        <end position="536"/>
    </location>
</feature>
<evidence type="ECO:0000256" key="5">
    <source>
        <dbReference type="PROSITE-ProRule" id="PRU00276"/>
    </source>
</evidence>
<feature type="domain" description="Peptidase M12B" evidence="7">
    <location>
        <begin position="181"/>
        <end position="402"/>
    </location>
</feature>
<dbReference type="Pfam" id="PF13582">
    <property type="entry name" value="Reprolysin_3"/>
    <property type="match status" value="1"/>
</dbReference>
<dbReference type="GO" id="GO:0046872">
    <property type="term" value="F:metal ion binding"/>
    <property type="evidence" value="ECO:0007669"/>
    <property type="project" value="UniProtKB-KW"/>
</dbReference>
<evidence type="ECO:0000256" key="2">
    <source>
        <dbReference type="ARBA" id="ARBA00022801"/>
    </source>
</evidence>
<dbReference type="InterPro" id="IPR001590">
    <property type="entry name" value="Peptidase_M12B"/>
</dbReference>
<proteinExistence type="evidence at transcript level"/>
<keyword evidence="1 8" id="KW-0645">Protease</keyword>
<dbReference type="GO" id="GO:0006509">
    <property type="term" value="P:membrane protein ectodomain proteolysis"/>
    <property type="evidence" value="ECO:0007669"/>
    <property type="project" value="TreeGrafter"/>
</dbReference>
<feature type="binding site" evidence="5">
    <location>
        <position position="334"/>
    </location>
    <ligand>
        <name>Zn(2+)</name>
        <dbReference type="ChEBI" id="CHEBI:29105"/>
        <note>catalytic</note>
    </ligand>
</feature>
<keyword evidence="2" id="KW-0378">Hydrolase</keyword>
<sequence length="551" mass="62641">MATSSLKWSVLSLACFSALLINFVGGVQIGRLVYPRLLEERSSDGEMVVKVHDDLTLNLRKGSVAARELRVLTEEYGRPVTRFYNGEDIERNLYEDEENVASLMVTKTGNGVRMEGLVSPSHRIKPMPVSQRSEDGTIPHEIHEIEHKEMLDKTLTYRSKASQAAPRERAMWPRVNVPPVVTVEVFIVLDKWHHRNFSSTTHALWYLCVMVNSANMRYRDASNPGVRLLLTGVEKAENEYYVVTTSDDGYLFDDGTIPKFRLHAVRQKVAFGEPDVVYLMSGRNVFTFYEGKVTDAGLGIGYVCGVCTDYYVALGEDNPGLFNGMHTFTHEVAHLLGAKHDGDGPNLDMPGHPGAKNCSWNLGHIMSYINKGPSHHRFSWCTLQQIRYVLSRAGERCWKILSQGTSVYNVYPGMEVSFEKFCSVLPYDKENSTFDHVTVNQANCRVRCHFYKTHSYLGYYGMESVRVKYHYDEDALDYMPCGNYHVCIQGICQVKPRNITQPANWPKYPRAHEPNDVTDTSTVKTTTTKKGNGGQRPTFQYKFPWRHKART</sequence>
<reference evidence="8" key="2">
    <citation type="journal article" date="2015" name="J. Proteomics">
        <title>Sexual differences in the sialomes of the zebra tick, Rhipicephalus pulchellus.</title>
        <authorList>
            <person name="Tan A.W."/>
            <person name="Francischetti I.M."/>
            <person name="Slovak M."/>
            <person name="Kini R.M."/>
            <person name="Ribeiro J.M."/>
        </authorList>
    </citation>
    <scope>NUCLEOTIDE SEQUENCE</scope>
    <source>
        <tissue evidence="8">Salivary gland</tissue>
    </source>
</reference>
<name>L7LRD1_RHIPC</name>
<feature type="binding site" evidence="5">
    <location>
        <position position="340"/>
    </location>
    <ligand>
        <name>Zn(2+)</name>
        <dbReference type="ChEBI" id="CHEBI:29105"/>
        <note>catalytic</note>
    </ligand>
</feature>
<reference evidence="8" key="1">
    <citation type="submission" date="2012-11" db="EMBL/GenBank/DDBJ databases">
        <authorList>
            <person name="Lucero-Rivera Y.E."/>
            <person name="Tovar-Ramirez D."/>
        </authorList>
    </citation>
    <scope>NUCLEOTIDE SEQUENCE</scope>
    <source>
        <tissue evidence="8">Salivary gland</tissue>
    </source>
</reference>
<dbReference type="PROSITE" id="PS50215">
    <property type="entry name" value="ADAM_MEPRO"/>
    <property type="match status" value="1"/>
</dbReference>
<evidence type="ECO:0000313" key="8">
    <source>
        <dbReference type="EMBL" id="JAA54280.1"/>
    </source>
</evidence>
<dbReference type="InterPro" id="IPR034030">
    <property type="entry name" value="ZnMc_salivary_gland_MPs"/>
</dbReference>
<organism evidence="8">
    <name type="scientific">Rhipicephalus pulchellus</name>
    <name type="common">Yellow backed tick</name>
    <name type="synonym">Dermacentor pulchellus</name>
    <dbReference type="NCBI Taxonomy" id="72859"/>
    <lineage>
        <taxon>Eukaryota</taxon>
        <taxon>Metazoa</taxon>
        <taxon>Ecdysozoa</taxon>
        <taxon>Arthropoda</taxon>
        <taxon>Chelicerata</taxon>
        <taxon>Arachnida</taxon>
        <taxon>Acari</taxon>
        <taxon>Parasitiformes</taxon>
        <taxon>Ixodida</taxon>
        <taxon>Ixodoidea</taxon>
        <taxon>Ixodidae</taxon>
        <taxon>Rhipicephalinae</taxon>
        <taxon>Rhipicephalus</taxon>
        <taxon>Rhipicephalus</taxon>
    </lineage>
</organism>
<dbReference type="PANTHER" id="PTHR11905:SF159">
    <property type="entry name" value="ADAM METALLOPROTEASE"/>
    <property type="match status" value="1"/>
</dbReference>
<dbReference type="CDD" id="cd04272">
    <property type="entry name" value="ZnMc_salivary_gland_MPs"/>
    <property type="match status" value="1"/>
</dbReference>
<evidence type="ECO:0000256" key="3">
    <source>
        <dbReference type="ARBA" id="ARBA00022833"/>
    </source>
</evidence>
<evidence type="ECO:0000259" key="7">
    <source>
        <dbReference type="PROSITE" id="PS50215"/>
    </source>
</evidence>
<dbReference type="AlphaFoldDB" id="L7LRD1"/>
<evidence type="ECO:0000256" key="6">
    <source>
        <dbReference type="SAM" id="MobiDB-lite"/>
    </source>
</evidence>
<keyword evidence="4 8" id="KW-0482">Metalloprotease</keyword>
<dbReference type="EMBL" id="GACK01010754">
    <property type="protein sequence ID" value="JAA54280.1"/>
    <property type="molecule type" value="mRNA"/>
</dbReference>
<keyword evidence="5" id="KW-0479">Metal-binding</keyword>
<dbReference type="InterPro" id="IPR024079">
    <property type="entry name" value="MetalloPept_cat_dom_sf"/>
</dbReference>
<accession>L7LRD1</accession>
<protein>
    <submittedName>
        <fullName evidence="8">Putative tick salivary metalloprotease</fullName>
    </submittedName>
</protein>
<dbReference type="Gene3D" id="3.40.390.10">
    <property type="entry name" value="Collagenase (Catalytic Domain)"/>
    <property type="match status" value="1"/>
</dbReference>
<feature type="binding site" evidence="5">
    <location>
        <position position="330"/>
    </location>
    <ligand>
        <name>Zn(2+)</name>
        <dbReference type="ChEBI" id="CHEBI:29105"/>
        <note>catalytic</note>
    </ligand>
</feature>
<dbReference type="GO" id="GO:0004222">
    <property type="term" value="F:metalloendopeptidase activity"/>
    <property type="evidence" value="ECO:0007669"/>
    <property type="project" value="InterPro"/>
</dbReference>
<feature type="active site" evidence="5">
    <location>
        <position position="331"/>
    </location>
</feature>